<evidence type="ECO:0000259" key="9">
    <source>
        <dbReference type="Pfam" id="PF00849"/>
    </source>
</evidence>
<comment type="catalytic activity">
    <reaction evidence="2">
        <text>uridine in 5S rRNA = pseudouridine in 5S rRNA</text>
        <dbReference type="Rhea" id="RHEA:47036"/>
        <dbReference type="Rhea" id="RHEA-COMP:11730"/>
        <dbReference type="Rhea" id="RHEA-COMP:11731"/>
        <dbReference type="ChEBI" id="CHEBI:65314"/>
        <dbReference type="ChEBI" id="CHEBI:65315"/>
    </reaction>
</comment>
<dbReference type="Gene3D" id="3.30.2350.10">
    <property type="entry name" value="Pseudouridine synthase"/>
    <property type="match status" value="1"/>
</dbReference>
<dbReference type="InterPro" id="IPR006145">
    <property type="entry name" value="PsdUridine_synth_RsuA/RluA"/>
</dbReference>
<evidence type="ECO:0000256" key="8">
    <source>
        <dbReference type="SAM" id="Coils"/>
    </source>
</evidence>
<comment type="similarity">
    <text evidence="3">Belongs to the pseudouridine synthase RluA family.</text>
</comment>
<organism evidence="10 11">
    <name type="scientific">Strigamia maritima</name>
    <name type="common">European centipede</name>
    <name type="synonym">Geophilus maritimus</name>
    <dbReference type="NCBI Taxonomy" id="126957"/>
    <lineage>
        <taxon>Eukaryota</taxon>
        <taxon>Metazoa</taxon>
        <taxon>Ecdysozoa</taxon>
        <taxon>Arthropoda</taxon>
        <taxon>Myriapoda</taxon>
        <taxon>Chilopoda</taxon>
        <taxon>Pleurostigmophora</taxon>
        <taxon>Geophilomorpha</taxon>
        <taxon>Linotaeniidae</taxon>
        <taxon>Strigamia</taxon>
    </lineage>
</organism>
<keyword evidence="4" id="KW-0413">Isomerase</keyword>
<feature type="domain" description="Pseudouridine synthase RsuA/RluA-like" evidence="9">
    <location>
        <begin position="153"/>
        <end position="315"/>
    </location>
</feature>
<dbReference type="GO" id="GO:0003723">
    <property type="term" value="F:RNA binding"/>
    <property type="evidence" value="ECO:0007669"/>
    <property type="project" value="InterPro"/>
</dbReference>
<evidence type="ECO:0000313" key="10">
    <source>
        <dbReference type="EnsemblMetazoa" id="SMAR004582-PA"/>
    </source>
</evidence>
<dbReference type="InterPro" id="IPR050188">
    <property type="entry name" value="RluA_PseudoU_synthase"/>
</dbReference>
<dbReference type="GO" id="GO:0001522">
    <property type="term" value="P:pseudouridine synthesis"/>
    <property type="evidence" value="ECO:0007669"/>
    <property type="project" value="InterPro"/>
</dbReference>
<keyword evidence="11" id="KW-1185">Reference proteome</keyword>
<dbReference type="HOGENOM" id="CLU_016902_2_1_1"/>
<evidence type="ECO:0000256" key="6">
    <source>
        <dbReference type="ARBA" id="ARBA00039953"/>
    </source>
</evidence>
<dbReference type="PANTHER" id="PTHR21600">
    <property type="entry name" value="MITOCHONDRIAL RNA PSEUDOURIDINE SYNTHASE"/>
    <property type="match status" value="1"/>
</dbReference>
<dbReference type="InterPro" id="IPR006224">
    <property type="entry name" value="PsdUridine_synth_RluA-like_CS"/>
</dbReference>
<dbReference type="PANTHER" id="PTHR21600:SF83">
    <property type="entry name" value="PSEUDOURIDYLATE SYNTHASE RPUSD4, MITOCHONDRIAL"/>
    <property type="match status" value="1"/>
</dbReference>
<evidence type="ECO:0000256" key="3">
    <source>
        <dbReference type="ARBA" id="ARBA00010876"/>
    </source>
</evidence>
<dbReference type="EMBL" id="JH431506">
    <property type="status" value="NOT_ANNOTATED_CDS"/>
    <property type="molecule type" value="Genomic_DNA"/>
</dbReference>
<dbReference type="EnsemblMetazoa" id="SMAR004582-RA">
    <property type="protein sequence ID" value="SMAR004582-PA"/>
    <property type="gene ID" value="SMAR004582"/>
</dbReference>
<evidence type="ECO:0000256" key="5">
    <source>
        <dbReference type="ARBA" id="ARBA00036943"/>
    </source>
</evidence>
<comment type="catalytic activity">
    <reaction evidence="1">
        <text>a uridine in mRNA = a pseudouridine in mRNA</text>
        <dbReference type="Rhea" id="RHEA:56644"/>
        <dbReference type="Rhea" id="RHEA-COMP:14658"/>
        <dbReference type="Rhea" id="RHEA-COMP:14659"/>
        <dbReference type="ChEBI" id="CHEBI:65314"/>
        <dbReference type="ChEBI" id="CHEBI:65315"/>
    </reaction>
</comment>
<reference evidence="11" key="1">
    <citation type="submission" date="2011-05" db="EMBL/GenBank/DDBJ databases">
        <authorList>
            <person name="Richards S.R."/>
            <person name="Qu J."/>
            <person name="Jiang H."/>
            <person name="Jhangiani S.N."/>
            <person name="Agravi P."/>
            <person name="Goodspeed R."/>
            <person name="Gross S."/>
            <person name="Mandapat C."/>
            <person name="Jackson L."/>
            <person name="Mathew T."/>
            <person name="Pu L."/>
            <person name="Thornton R."/>
            <person name="Saada N."/>
            <person name="Wilczek-Boney K.B."/>
            <person name="Lee S."/>
            <person name="Kovar C."/>
            <person name="Wu Y."/>
            <person name="Scherer S.E."/>
            <person name="Worley K.C."/>
            <person name="Muzny D.M."/>
            <person name="Gibbs R."/>
        </authorList>
    </citation>
    <scope>NUCLEOTIDE SEQUENCE</scope>
    <source>
        <strain evidence="11">Brora</strain>
    </source>
</reference>
<evidence type="ECO:0000313" key="11">
    <source>
        <dbReference type="Proteomes" id="UP000014500"/>
    </source>
</evidence>
<dbReference type="eggNOG" id="KOG1919">
    <property type="taxonomic scope" value="Eukaryota"/>
</dbReference>
<keyword evidence="8" id="KW-0175">Coiled coil</keyword>
<sequence length="405" mass="46326">MLKEKEKIELPNAEANLEIENETNVEVKASRIEKSKIQLKQTSEKMENQEMSRLETLPIEVKEKRKERKVKQQLETAKFGVKTEKKTIEIVNKYEPLETETAQEYVQKTRQEVIQQKIDTGSVVSQVVDLNKEPQFKVLEMLTNGIIYNENDILAINKPYGLPCQDGPKCHHTLLHFLPQLAAFLELETLFPVHRLDVNTTGVLLLAKTERMANCLKSLFKQHKMHKTYYAITKRTPDPMQGIINIPIAEGSILGRNRMVLKPDFNNVTKLVLNKSSVPCREAKTQYKVISTCDNASLVELSTSTGVTHQIRVHLGFGLGCPVLGDHKYTSITKFVPQRLPSDMLKKLNIRQSKVRDLPMHLHARGISIPEIIEGRNIFIRADLPKHFLWALKKLKLGSSRNRIE</sequence>
<dbReference type="InterPro" id="IPR020103">
    <property type="entry name" value="PsdUridine_synth_cat_dom_sf"/>
</dbReference>
<evidence type="ECO:0000256" key="2">
    <source>
        <dbReference type="ARBA" id="ARBA00001896"/>
    </source>
</evidence>
<dbReference type="STRING" id="126957.T1ITX1"/>
<protein>
    <recommendedName>
        <fullName evidence="6">Pseudouridylate synthase RPUSD4, mitochondrial</fullName>
    </recommendedName>
    <alternativeName>
        <fullName evidence="7">RNA pseudouridylate synthase domain-containing protein 4</fullName>
    </alternativeName>
</protein>
<evidence type="ECO:0000256" key="1">
    <source>
        <dbReference type="ARBA" id="ARBA00001166"/>
    </source>
</evidence>
<dbReference type="PROSITE" id="PS01129">
    <property type="entry name" value="PSI_RLU"/>
    <property type="match status" value="1"/>
</dbReference>
<reference evidence="10" key="2">
    <citation type="submission" date="2015-02" db="UniProtKB">
        <authorList>
            <consortium name="EnsemblMetazoa"/>
        </authorList>
    </citation>
    <scope>IDENTIFICATION</scope>
</reference>
<proteinExistence type="inferred from homology"/>
<dbReference type="SUPFAM" id="SSF55120">
    <property type="entry name" value="Pseudouridine synthase"/>
    <property type="match status" value="1"/>
</dbReference>
<dbReference type="CDD" id="cd02869">
    <property type="entry name" value="PseudoU_synth_RluA_like"/>
    <property type="match status" value="1"/>
</dbReference>
<dbReference type="Pfam" id="PF00849">
    <property type="entry name" value="PseudoU_synth_2"/>
    <property type="match status" value="1"/>
</dbReference>
<name>T1ITX1_STRMM</name>
<evidence type="ECO:0000256" key="4">
    <source>
        <dbReference type="ARBA" id="ARBA00023235"/>
    </source>
</evidence>
<dbReference type="PhylomeDB" id="T1ITX1"/>
<feature type="coiled-coil region" evidence="8">
    <location>
        <begin position="3"/>
        <end position="52"/>
    </location>
</feature>
<comment type="catalytic activity">
    <reaction evidence="5">
        <text>a uridine in tRNA = a pseudouridine in tRNA</text>
        <dbReference type="Rhea" id="RHEA:54572"/>
        <dbReference type="Rhea" id="RHEA-COMP:13339"/>
        <dbReference type="Rhea" id="RHEA-COMP:13934"/>
        <dbReference type="ChEBI" id="CHEBI:65314"/>
        <dbReference type="ChEBI" id="CHEBI:65315"/>
    </reaction>
</comment>
<dbReference type="AlphaFoldDB" id="T1ITX1"/>
<accession>T1ITX1</accession>
<evidence type="ECO:0000256" key="7">
    <source>
        <dbReference type="ARBA" id="ARBA00041563"/>
    </source>
</evidence>
<dbReference type="OMA" id="HSECRTI"/>
<dbReference type="Proteomes" id="UP000014500">
    <property type="component" value="Unassembled WGS sequence"/>
</dbReference>
<dbReference type="GO" id="GO:0009982">
    <property type="term" value="F:pseudouridine synthase activity"/>
    <property type="evidence" value="ECO:0007669"/>
    <property type="project" value="InterPro"/>
</dbReference>